<dbReference type="Proteomes" id="UP000095214">
    <property type="component" value="Chromosome"/>
</dbReference>
<keyword evidence="3" id="KW-0732">Signal</keyword>
<keyword evidence="2" id="KW-0812">Transmembrane</keyword>
<evidence type="ECO:0000313" key="4">
    <source>
        <dbReference type="EMBL" id="AOS47579.1"/>
    </source>
</evidence>
<feature type="region of interest" description="Disordered" evidence="1">
    <location>
        <begin position="240"/>
        <end position="302"/>
    </location>
</feature>
<dbReference type="STRING" id="178339.BH719_06745"/>
<dbReference type="AlphaFoldDB" id="A0A1D8B383"/>
<dbReference type="InterPro" id="IPR006311">
    <property type="entry name" value="TAT_signal"/>
</dbReference>
<feature type="region of interest" description="Disordered" evidence="1">
    <location>
        <begin position="359"/>
        <end position="422"/>
    </location>
</feature>
<dbReference type="KEGG" id="phon:BH719_06745"/>
<feature type="transmembrane region" description="Helical" evidence="2">
    <location>
        <begin position="776"/>
        <end position="794"/>
    </location>
</feature>
<dbReference type="OrthoDB" id="3267347at2"/>
<dbReference type="RefSeq" id="WP_009744068.1">
    <property type="nucleotide sequence ID" value="NZ_CP017298.1"/>
</dbReference>
<evidence type="ECO:0000256" key="3">
    <source>
        <dbReference type="SAM" id="SignalP"/>
    </source>
</evidence>
<organism evidence="4 5">
    <name type="scientific">Pauljensenia hongkongensis</name>
    <dbReference type="NCBI Taxonomy" id="178339"/>
    <lineage>
        <taxon>Bacteria</taxon>
        <taxon>Bacillati</taxon>
        <taxon>Actinomycetota</taxon>
        <taxon>Actinomycetes</taxon>
        <taxon>Actinomycetales</taxon>
        <taxon>Actinomycetaceae</taxon>
        <taxon>Pauljensenia</taxon>
    </lineage>
</organism>
<protein>
    <recommendedName>
        <fullName evidence="6">Conjugal transfer protein</fullName>
    </recommendedName>
</protein>
<proteinExistence type="predicted"/>
<feature type="chain" id="PRO_5009105532" description="Conjugal transfer protein" evidence="3">
    <location>
        <begin position="31"/>
        <end position="893"/>
    </location>
</feature>
<feature type="compositionally biased region" description="Low complexity" evidence="1">
    <location>
        <begin position="264"/>
        <end position="288"/>
    </location>
</feature>
<gene>
    <name evidence="4" type="ORF">BH719_06745</name>
</gene>
<keyword evidence="2" id="KW-1133">Transmembrane helix</keyword>
<evidence type="ECO:0008006" key="6">
    <source>
        <dbReference type="Google" id="ProtNLM"/>
    </source>
</evidence>
<keyword evidence="2" id="KW-0472">Membrane</keyword>
<dbReference type="EMBL" id="CP017298">
    <property type="protein sequence ID" value="AOS47579.1"/>
    <property type="molecule type" value="Genomic_DNA"/>
</dbReference>
<evidence type="ECO:0000256" key="2">
    <source>
        <dbReference type="SAM" id="Phobius"/>
    </source>
</evidence>
<reference evidence="4 5" key="1">
    <citation type="submission" date="2016-09" db="EMBL/GenBank/DDBJ databases">
        <title>Complete genome sequence of Actinomyces hongkongensis HKU8.</title>
        <authorList>
            <person name="Gao Y.-X."/>
            <person name="Zhou Y.-Y."/>
            <person name="Xie Y."/>
            <person name="Wang M."/>
            <person name="Wang S.-J."/>
            <person name="Shen S.-G."/>
        </authorList>
    </citation>
    <scope>NUCLEOTIDE SEQUENCE [LARGE SCALE GENOMIC DNA]</scope>
    <source>
        <strain evidence="4 5">HKU8</strain>
    </source>
</reference>
<name>A0A1D8B383_9ACTO</name>
<keyword evidence="5" id="KW-1185">Reference proteome</keyword>
<dbReference type="InterPro" id="IPR046112">
    <property type="entry name" value="DUF6049"/>
</dbReference>
<feature type="compositionally biased region" description="Basic and acidic residues" evidence="1">
    <location>
        <begin position="881"/>
        <end position="893"/>
    </location>
</feature>
<sequence length="893" mass="89041">MGTVTRGFLRAAAAAAAALCALAPLSGASAAHPAPMGTEAARTAGAVAQAVGAREERPSVLGSQSASSGLTVAVSSLNPRIITSEEELLIAGTVTNTTSSPLSEVALTITVGTTTPVSVAALTNALSEDAGSSEVSTTGLGGIAAGASAVFEVRVPTSSLPLGAASGWGPRVLTATASSGGATGSDNAIIVWDSGETVAASRVNALVPWTSESASQGAREREAVLAIAGRTGATLAVDPLLIPRGGQPTEAPPQDGAGEEDPESGQSGQSDQSDQPAPTPSPSASASPAPTPSPTPTDPVENTRYRANQSFTASLLRTAPELVALPAGDADLGALALAGDAGLQTKALQSIAAFPSTPRKAGWVAPAPAPSASPSAPTSPPGSAAPSPSPSGSAGPSAPASSAPTPSTGATETPGAQTGETGIDAAEADEGPRIHTDVVWPSDTAFGTTQLSAYPGRLTIAPVGSLMPNDDVPFTSVARVRVDPSTGETIGVIPTTTVDGADVLAQQGDIAALLGWDNSQSEADQLDAEQAITAITAIITRERPYSSRTLFTAAPRGTAVSASLTGKLDALLTNRWVEPVSFGDMADSEATDLERRTAGAGSLDAGTEAAVTSLTQALADLAPLAKATEEPDEVFSQVEPFLLPSIGAGLSPDSQVAAASRYAAQVAGLLASIAVEPSDAVNLINKSAAFPVRIRNSLPWDVHVDVTLIPDDPRLQATPATNRVVTANSATTVEVPVSAIGSGNIQVKYHVTTPSGAVLDNKQSVRVRMRAGWEDAFTMVVASLFGLLFAMGVVRSLRRRRARAALVGAGTASAESAGEGHGGDVRGPADHGSSGQCADDGAPADSAEDGAGPTDGGPAGAVPAEEDPGAPLGATGPGDPRSAEHDTEEKEQT</sequence>
<evidence type="ECO:0000256" key="1">
    <source>
        <dbReference type="SAM" id="MobiDB-lite"/>
    </source>
</evidence>
<feature type="compositionally biased region" description="Low complexity" evidence="1">
    <location>
        <begin position="370"/>
        <end position="416"/>
    </location>
</feature>
<dbReference type="PROSITE" id="PS51318">
    <property type="entry name" value="TAT"/>
    <property type="match status" value="1"/>
</dbReference>
<feature type="region of interest" description="Disordered" evidence="1">
    <location>
        <begin position="809"/>
        <end position="893"/>
    </location>
</feature>
<feature type="signal peptide" evidence="3">
    <location>
        <begin position="1"/>
        <end position="30"/>
    </location>
</feature>
<dbReference type="Pfam" id="PF19516">
    <property type="entry name" value="DUF6049"/>
    <property type="match status" value="1"/>
</dbReference>
<evidence type="ECO:0000313" key="5">
    <source>
        <dbReference type="Proteomes" id="UP000095214"/>
    </source>
</evidence>
<accession>A0A1D8B383</accession>